<dbReference type="EMBL" id="LWID01000001">
    <property type="protein sequence ID" value="MDG6894350.1"/>
    <property type="molecule type" value="Genomic_DNA"/>
</dbReference>
<dbReference type="AlphaFoldDB" id="A0A9X4P818"/>
<dbReference type="InterPro" id="IPR007922">
    <property type="entry name" value="DciA-like"/>
</dbReference>
<proteinExistence type="predicted"/>
<dbReference type="RefSeq" id="WP_279571836.1">
    <property type="nucleotide sequence ID" value="NZ_LWID01000001.1"/>
</dbReference>
<sequence length="99" mass="11370">MRNKKMMNIKGVLANSSLSQIMQRGLFLSQLNQQLQSLLPVQFRYQFRIANIQSNQLCLEAKNASVRQALLFKQPALLALIQQQSPHINQLVIRINPEL</sequence>
<evidence type="ECO:0000313" key="1">
    <source>
        <dbReference type="EMBL" id="MDG6894350.1"/>
    </source>
</evidence>
<keyword evidence="2" id="KW-1185">Reference proteome</keyword>
<gene>
    <name evidence="1" type="ORF">A6A20_01575</name>
</gene>
<reference evidence="1" key="1">
    <citation type="submission" date="2016-03" db="EMBL/GenBank/DDBJ databases">
        <title>Co-evolution between Pasteurellaceae and their hosts.</title>
        <authorList>
            <person name="Hansen M.J."/>
            <person name="Bojesen A.M."/>
            <person name="Planet P."/>
        </authorList>
    </citation>
    <scope>NUCLEOTIDE SEQUENCE</scope>
    <source>
        <strain evidence="1">146/S8/89</strain>
    </source>
</reference>
<name>A0A9X4P818_9PAST</name>
<comment type="caution">
    <text evidence="1">The sequence shown here is derived from an EMBL/GenBank/DDBJ whole genome shotgun (WGS) entry which is preliminary data.</text>
</comment>
<accession>A0A9X4P818</accession>
<organism evidence="1 2">
    <name type="scientific">Volucribacter amazonae</name>
    <dbReference type="NCBI Taxonomy" id="256731"/>
    <lineage>
        <taxon>Bacteria</taxon>
        <taxon>Pseudomonadati</taxon>
        <taxon>Pseudomonadota</taxon>
        <taxon>Gammaproteobacteria</taxon>
        <taxon>Pasteurellales</taxon>
        <taxon>Pasteurellaceae</taxon>
        <taxon>Volucribacter</taxon>
    </lineage>
</organism>
<dbReference type="Proteomes" id="UP001155500">
    <property type="component" value="Unassembled WGS sequence"/>
</dbReference>
<evidence type="ECO:0008006" key="3">
    <source>
        <dbReference type="Google" id="ProtNLM"/>
    </source>
</evidence>
<evidence type="ECO:0000313" key="2">
    <source>
        <dbReference type="Proteomes" id="UP001155500"/>
    </source>
</evidence>
<dbReference type="Pfam" id="PF05258">
    <property type="entry name" value="DciA"/>
    <property type="match status" value="1"/>
</dbReference>
<protein>
    <recommendedName>
        <fullName evidence="3">DUF721 domain-containing protein</fullName>
    </recommendedName>
</protein>